<organism evidence="2 3">
    <name type="scientific">candidate division WOR-3 bacterium</name>
    <dbReference type="NCBI Taxonomy" id="2052148"/>
    <lineage>
        <taxon>Bacteria</taxon>
        <taxon>Bacteria division WOR-3</taxon>
    </lineage>
</organism>
<dbReference type="EMBL" id="VGIR01000002">
    <property type="protein sequence ID" value="MBM3330368.1"/>
    <property type="molecule type" value="Genomic_DNA"/>
</dbReference>
<keyword evidence="1" id="KW-0472">Membrane</keyword>
<gene>
    <name evidence="2" type="ORF">FJY68_00795</name>
</gene>
<dbReference type="CDD" id="cd11614">
    <property type="entry name" value="SAF_CpaB_FlgA_like"/>
    <property type="match status" value="1"/>
</dbReference>
<evidence type="ECO:0000256" key="1">
    <source>
        <dbReference type="SAM" id="Phobius"/>
    </source>
</evidence>
<dbReference type="Proteomes" id="UP000779900">
    <property type="component" value="Unassembled WGS sequence"/>
</dbReference>
<evidence type="ECO:0008006" key="4">
    <source>
        <dbReference type="Google" id="ProtNLM"/>
    </source>
</evidence>
<proteinExistence type="predicted"/>
<evidence type="ECO:0000313" key="2">
    <source>
        <dbReference type="EMBL" id="MBM3330368.1"/>
    </source>
</evidence>
<evidence type="ECO:0000313" key="3">
    <source>
        <dbReference type="Proteomes" id="UP000779900"/>
    </source>
</evidence>
<dbReference type="AlphaFoldDB" id="A0A937XEX8"/>
<comment type="caution">
    <text evidence="2">The sequence shown here is derived from an EMBL/GenBank/DDBJ whole genome shotgun (WGS) entry which is preliminary data.</text>
</comment>
<protein>
    <recommendedName>
        <fullName evidence="4">Flp pilus assembly protein CpaB</fullName>
    </recommendedName>
</protein>
<reference evidence="2" key="1">
    <citation type="submission" date="2019-03" db="EMBL/GenBank/DDBJ databases">
        <title>Lake Tanganyika Metagenome-Assembled Genomes (MAGs).</title>
        <authorList>
            <person name="Tran P."/>
        </authorList>
    </citation>
    <scope>NUCLEOTIDE SEQUENCE</scope>
    <source>
        <strain evidence="2">K_DeepCast_150m_m2_040</strain>
    </source>
</reference>
<keyword evidence="1" id="KW-0812">Transmembrane</keyword>
<name>A0A937XEX8_UNCW3</name>
<keyword evidence="1" id="KW-1133">Transmembrane helix</keyword>
<accession>A0A937XEX8</accession>
<sequence>MADEQKASLIPSGSLRTLIIAVLLGVVGIALMNMYFRSRTKKVQWVSVAVATKQITGGDTIRNGSLVAKDLPKEVIGGKFVEGKDIVAVTGRVVGVEMDPGQPLYWNAIPLSAQGGYDKYLRPELRERAFALTLGGVLSSGTRAGDVIDILGTYSSEGSRRTAFEVLPAVTVIDKIGSVLVLSVTPEEQLLLLAAQPFELTMSIRSKLEPNTDLKMTPVSMNEVLPRAKELGTARAARLRKEAADGKIQRD</sequence>
<feature type="transmembrane region" description="Helical" evidence="1">
    <location>
        <begin position="15"/>
        <end position="36"/>
    </location>
</feature>